<keyword evidence="2 5" id="KW-0732">Signal</keyword>
<keyword evidence="3 6" id="KW-0378">Hydrolase</keyword>
<feature type="signal peptide" evidence="5">
    <location>
        <begin position="1"/>
        <end position="22"/>
    </location>
</feature>
<dbReference type="GO" id="GO:0006508">
    <property type="term" value="P:proteolysis"/>
    <property type="evidence" value="ECO:0007669"/>
    <property type="project" value="UniProtKB-KW"/>
</dbReference>
<dbReference type="GO" id="GO:0070008">
    <property type="term" value="F:serine-type exopeptidase activity"/>
    <property type="evidence" value="ECO:0007669"/>
    <property type="project" value="InterPro"/>
</dbReference>
<organism evidence="6 7">
    <name type="scientific">Arabidopsis suecica</name>
    <name type="common">Swedish thale-cress</name>
    <name type="synonym">Cardaminopsis suecica</name>
    <dbReference type="NCBI Taxonomy" id="45249"/>
    <lineage>
        <taxon>Eukaryota</taxon>
        <taxon>Viridiplantae</taxon>
        <taxon>Streptophyta</taxon>
        <taxon>Embryophyta</taxon>
        <taxon>Tracheophyta</taxon>
        <taxon>Spermatophyta</taxon>
        <taxon>Magnoliopsida</taxon>
        <taxon>eudicotyledons</taxon>
        <taxon>Gunneridae</taxon>
        <taxon>Pentapetalae</taxon>
        <taxon>rosids</taxon>
        <taxon>malvids</taxon>
        <taxon>Brassicales</taxon>
        <taxon>Brassicaceae</taxon>
        <taxon>Camelineae</taxon>
        <taxon>Arabidopsis</taxon>
    </lineage>
</organism>
<accession>A0A8T1ZAH6</accession>
<evidence type="ECO:0000256" key="4">
    <source>
        <dbReference type="ARBA" id="ARBA00023180"/>
    </source>
</evidence>
<dbReference type="PANTHER" id="PTHR11010">
    <property type="entry name" value="PROTEASE S28 PRO-X CARBOXYPEPTIDASE-RELATED"/>
    <property type="match status" value="1"/>
</dbReference>
<keyword evidence="4" id="KW-0325">Glycoprotein</keyword>
<dbReference type="Pfam" id="PF05577">
    <property type="entry name" value="Peptidase_S28"/>
    <property type="match status" value="1"/>
</dbReference>
<dbReference type="Proteomes" id="UP000694251">
    <property type="component" value="Chromosome 11"/>
</dbReference>
<evidence type="ECO:0000256" key="1">
    <source>
        <dbReference type="ARBA" id="ARBA00022670"/>
    </source>
</evidence>
<comment type="caution">
    <text evidence="6">The sequence shown here is derived from an EMBL/GenBank/DDBJ whole genome shotgun (WGS) entry which is preliminary data.</text>
</comment>
<proteinExistence type="predicted"/>
<gene>
    <name evidence="6" type="ORF">ISN44_As11g022130</name>
</gene>
<protein>
    <submittedName>
        <fullName evidence="6">Alpha/Beta hydrolase fold</fullName>
    </submittedName>
</protein>
<dbReference type="OrthoDB" id="2130629at2759"/>
<name>A0A8T1ZAH6_ARASU</name>
<dbReference type="PANTHER" id="PTHR11010:SF110">
    <property type="entry name" value="PROLYLCARBOXYPEPTIDASE-LIKE PROTEIN-RELATED"/>
    <property type="match status" value="1"/>
</dbReference>
<feature type="chain" id="PRO_5035775778" evidence="5">
    <location>
        <begin position="23"/>
        <end position="495"/>
    </location>
</feature>
<dbReference type="GO" id="GO:0008239">
    <property type="term" value="F:dipeptidyl-peptidase activity"/>
    <property type="evidence" value="ECO:0007669"/>
    <property type="project" value="TreeGrafter"/>
</dbReference>
<keyword evidence="7" id="KW-1185">Reference proteome</keyword>
<keyword evidence="1" id="KW-0645">Protease</keyword>
<dbReference type="AlphaFoldDB" id="A0A8T1ZAH6"/>
<evidence type="ECO:0000313" key="6">
    <source>
        <dbReference type="EMBL" id="KAG7556145.1"/>
    </source>
</evidence>
<evidence type="ECO:0000256" key="2">
    <source>
        <dbReference type="ARBA" id="ARBA00022729"/>
    </source>
</evidence>
<sequence>MPLPSIILLLLVIFSTISCTHSKEARLSVFPKKLRYTFDGEKLHDNFADLGIEIFFFEQTLDHFTYTPGSYKKFRQRYAVNSKYWEGGKSNAPILAYLGAESSMDSELSVLGFLKDNAPHFKALMVYIEHRFYGETMPFGSADEALKNAKTLGYLNAAQALADYAGILLHIKEAYSAKHSPVIVIGGSYGGMLAAWFKLKYPHIALGALASSAPLLYFEDTLPKHGYFYIVTKVFKETSQKCHNKIRKSWDEIDRIAAKPNGLSILSKKFKPCNPLNDTIELKNYLSNIYAVTAQYNNNPSSVASLCEAINTSPPNTKSDLLDQIFAGVVASSGNISCYGMSSDQITNDVRAWTWQSCSEMVMPIGYEKEDTMFQPKPFNMSNFTKNCESHYGVSPRPHWVTTYFGSQDVKLIFRRFGNNIIFSNGLLDPYSVGGVLEDISDTVVAITTRDGSHCQDIVLKSKDDPEWLVMQREKEVKIIDSWISTYQKDLNISS</sequence>
<evidence type="ECO:0000313" key="7">
    <source>
        <dbReference type="Proteomes" id="UP000694251"/>
    </source>
</evidence>
<dbReference type="InterPro" id="IPR008758">
    <property type="entry name" value="Peptidase_S28"/>
</dbReference>
<dbReference type="EMBL" id="JAEFBJ010000011">
    <property type="protein sequence ID" value="KAG7556145.1"/>
    <property type="molecule type" value="Genomic_DNA"/>
</dbReference>
<reference evidence="6 7" key="1">
    <citation type="submission" date="2020-12" db="EMBL/GenBank/DDBJ databases">
        <title>Concerted genomic and epigenomic changes stabilize Arabidopsis allopolyploids.</title>
        <authorList>
            <person name="Chen Z."/>
        </authorList>
    </citation>
    <scope>NUCLEOTIDE SEQUENCE [LARGE SCALE GENOMIC DNA]</scope>
    <source>
        <strain evidence="6">As9502</strain>
        <tissue evidence="6">Leaf</tissue>
    </source>
</reference>
<evidence type="ECO:0000256" key="3">
    <source>
        <dbReference type="ARBA" id="ARBA00022801"/>
    </source>
</evidence>
<evidence type="ECO:0000256" key="5">
    <source>
        <dbReference type="SAM" id="SignalP"/>
    </source>
</evidence>